<name>A0A183F240_HELPZ</name>
<evidence type="ECO:0000313" key="3">
    <source>
        <dbReference type="Proteomes" id="UP000050761"/>
    </source>
</evidence>
<keyword evidence="3" id="KW-1185">Reference proteome</keyword>
<dbReference type="Proteomes" id="UP000050761">
    <property type="component" value="Unassembled WGS sequence"/>
</dbReference>
<dbReference type="AlphaFoldDB" id="A0A183F240"/>
<sequence length="216" mass="24150">MPPLLYVKKWAELGLNIVIRKGHDSSYVRIGSIRRGPDDASQEDQAGRHRTGRDEKTQPLHAAYHPPSEHATAGDGTVRDSRGVGGVGVLVNTHLAMNIDSYESLTSRIESLRLKRFGSVSALTALIAYAPTSDYDDDDVEAVYIELEKFYKEGHTYMVIVGEFHAKIGPRKSPEEPHIGTYGLEWNEYGERLSEFIRSTKTIHGNSQFQKPLALR</sequence>
<reference evidence="2 3" key="1">
    <citation type="submission" date="2018-11" db="EMBL/GenBank/DDBJ databases">
        <authorList>
            <consortium name="Pathogen Informatics"/>
        </authorList>
    </citation>
    <scope>NUCLEOTIDE SEQUENCE [LARGE SCALE GENOMIC DNA]</scope>
</reference>
<dbReference type="WBParaSite" id="HPBE_0000016301-mRNA-1">
    <property type="protein sequence ID" value="HPBE_0000016301-mRNA-1"/>
    <property type="gene ID" value="HPBE_0000016301"/>
</dbReference>
<evidence type="ECO:0000313" key="4">
    <source>
        <dbReference type="WBParaSite" id="HPBE_0000016301-mRNA-1"/>
    </source>
</evidence>
<proteinExistence type="predicted"/>
<gene>
    <name evidence="2" type="ORF">HPBE_LOCUS164</name>
</gene>
<reference evidence="4" key="2">
    <citation type="submission" date="2019-09" db="UniProtKB">
        <authorList>
            <consortium name="WormBaseParasite"/>
        </authorList>
    </citation>
    <scope>IDENTIFICATION</scope>
</reference>
<feature type="region of interest" description="Disordered" evidence="1">
    <location>
        <begin position="30"/>
        <end position="79"/>
    </location>
</feature>
<dbReference type="EMBL" id="UZAH01000102">
    <property type="protein sequence ID" value="VDO18546.1"/>
    <property type="molecule type" value="Genomic_DNA"/>
</dbReference>
<accession>A0A183F240</accession>
<protein>
    <submittedName>
        <fullName evidence="4">Helitron_like_N domain-containing protein</fullName>
    </submittedName>
</protein>
<evidence type="ECO:0000313" key="2">
    <source>
        <dbReference type="EMBL" id="VDO18546.1"/>
    </source>
</evidence>
<accession>A0A3P7TBL5</accession>
<organism evidence="3 4">
    <name type="scientific">Heligmosomoides polygyrus</name>
    <name type="common">Parasitic roundworm</name>
    <dbReference type="NCBI Taxonomy" id="6339"/>
    <lineage>
        <taxon>Eukaryota</taxon>
        <taxon>Metazoa</taxon>
        <taxon>Ecdysozoa</taxon>
        <taxon>Nematoda</taxon>
        <taxon>Chromadorea</taxon>
        <taxon>Rhabditida</taxon>
        <taxon>Rhabditina</taxon>
        <taxon>Rhabditomorpha</taxon>
        <taxon>Strongyloidea</taxon>
        <taxon>Heligmosomidae</taxon>
        <taxon>Heligmosomoides</taxon>
    </lineage>
</organism>
<evidence type="ECO:0000256" key="1">
    <source>
        <dbReference type="SAM" id="MobiDB-lite"/>
    </source>
</evidence>